<dbReference type="RefSeq" id="WP_014811799.1">
    <property type="nucleotide sequence ID" value="NC_018025.1"/>
</dbReference>
<dbReference type="KEGG" id="dti:Desti_4033"/>
<gene>
    <name evidence="1" type="ordered locus">Desti_4033</name>
</gene>
<accession>I4CAT2</accession>
<evidence type="ECO:0000313" key="1">
    <source>
        <dbReference type="EMBL" id="AFM26673.1"/>
    </source>
</evidence>
<organism evidence="1 2">
    <name type="scientific">Desulfomonile tiedjei (strain ATCC 49306 / DSM 6799 / DCB-1)</name>
    <dbReference type="NCBI Taxonomy" id="706587"/>
    <lineage>
        <taxon>Bacteria</taxon>
        <taxon>Pseudomonadati</taxon>
        <taxon>Thermodesulfobacteriota</taxon>
        <taxon>Desulfomonilia</taxon>
        <taxon>Desulfomonilales</taxon>
        <taxon>Desulfomonilaceae</taxon>
        <taxon>Desulfomonile</taxon>
    </lineage>
</organism>
<reference evidence="2" key="1">
    <citation type="submission" date="2012-06" db="EMBL/GenBank/DDBJ databases">
        <title>Complete sequence of chromosome of Desulfomonile tiedjei DSM 6799.</title>
        <authorList>
            <person name="Lucas S."/>
            <person name="Copeland A."/>
            <person name="Lapidus A."/>
            <person name="Glavina del Rio T."/>
            <person name="Dalin E."/>
            <person name="Tice H."/>
            <person name="Bruce D."/>
            <person name="Goodwin L."/>
            <person name="Pitluck S."/>
            <person name="Peters L."/>
            <person name="Ovchinnikova G."/>
            <person name="Zeytun A."/>
            <person name="Lu M."/>
            <person name="Kyrpides N."/>
            <person name="Mavromatis K."/>
            <person name="Ivanova N."/>
            <person name="Brettin T."/>
            <person name="Detter J.C."/>
            <person name="Han C."/>
            <person name="Larimer F."/>
            <person name="Land M."/>
            <person name="Hauser L."/>
            <person name="Markowitz V."/>
            <person name="Cheng J.-F."/>
            <person name="Hugenholtz P."/>
            <person name="Woyke T."/>
            <person name="Wu D."/>
            <person name="Spring S."/>
            <person name="Schroeder M."/>
            <person name="Brambilla E."/>
            <person name="Klenk H.-P."/>
            <person name="Eisen J.A."/>
        </authorList>
    </citation>
    <scope>NUCLEOTIDE SEQUENCE [LARGE SCALE GENOMIC DNA]</scope>
    <source>
        <strain evidence="2">ATCC 49306 / DSM 6799 / DCB-1</strain>
    </source>
</reference>
<protein>
    <submittedName>
        <fullName evidence="1">Uncharacterized protein</fullName>
    </submittedName>
</protein>
<name>I4CAT2_DESTA</name>
<proteinExistence type="predicted"/>
<dbReference type="Proteomes" id="UP000006055">
    <property type="component" value="Chromosome"/>
</dbReference>
<dbReference type="EMBL" id="CP003360">
    <property type="protein sequence ID" value="AFM26673.1"/>
    <property type="molecule type" value="Genomic_DNA"/>
</dbReference>
<dbReference type="HOGENOM" id="CLU_2057638_0_0_7"/>
<sequence>MEMEDLTHRLASLIKTGKEFTFEPSFDFSPMLQWMEAAFSALAPLPEDQARFGKYSLHYKSHPQDRVLLGIEVLYNALINAIIESEKPVPPIMIWGNPDRIELQSRGASGWGGQSRLHH</sequence>
<dbReference type="AlphaFoldDB" id="I4CAT2"/>
<keyword evidence="2" id="KW-1185">Reference proteome</keyword>
<evidence type="ECO:0000313" key="2">
    <source>
        <dbReference type="Proteomes" id="UP000006055"/>
    </source>
</evidence>